<protein>
    <submittedName>
        <fullName evidence="1">Uncharacterized protein</fullName>
    </submittedName>
</protein>
<evidence type="ECO:0000313" key="2">
    <source>
        <dbReference type="Proteomes" id="UP001162992"/>
    </source>
</evidence>
<sequence length="507" mass="54837">MIVPGHHLRITHHIRTHIRKIQMVWIFKNSSSQIMCNSKSSSSFACWCILVLVIHQAVAMEDFAVSEHTDASELQAVYDVMEATGNGWATKIHDVCKGRWHGIECVADKEHVLHVVSLSFGVLSDDTAFPVCSDNARISPSVAKLKHLRRLFFFQCCKGNPQSIPPEIGRLGASLEALVLRDNGHIGSIPRELANLSKLHSMDLHSNNLSSAIPTALPNPGNLQLLDLSSNRLEGQIPSSLGLLKSLRVLDLSNNHLHGAIPGALGNLINLKKLDLSSNQLAGPIPPALGQLRSIVLIDCSHNALTGGIPPSFGNLTELQALIVKGTRMQASIPSSLGNLAKLQALVLSNSDIVGPIPSSLGRLSKLQVLYLDQNRLNGSIPSEFGHLSALSEFNVESNNLYGRIPFSGKLLLKLGQRLRLNNNSGLCYAASISTEAYLLPGSIIQCKGTSDGSHHKTNLPHSSNSATKSFSRQLLMINWPVRIALTAVISTTLVSSLTYMLIVVCL</sequence>
<reference evidence="2" key="1">
    <citation type="journal article" date="2024" name="Proc. Natl. Acad. Sci. U.S.A.">
        <title>Extraordinary preservation of gene collinearity over three hundred million years revealed in homosporous lycophytes.</title>
        <authorList>
            <person name="Li C."/>
            <person name="Wickell D."/>
            <person name="Kuo L.Y."/>
            <person name="Chen X."/>
            <person name="Nie B."/>
            <person name="Liao X."/>
            <person name="Peng D."/>
            <person name="Ji J."/>
            <person name="Jenkins J."/>
            <person name="Williams M."/>
            <person name="Shu S."/>
            <person name="Plott C."/>
            <person name="Barry K."/>
            <person name="Rajasekar S."/>
            <person name="Grimwood J."/>
            <person name="Han X."/>
            <person name="Sun S."/>
            <person name="Hou Z."/>
            <person name="He W."/>
            <person name="Dai G."/>
            <person name="Sun C."/>
            <person name="Schmutz J."/>
            <person name="Leebens-Mack J.H."/>
            <person name="Li F.W."/>
            <person name="Wang L."/>
        </authorList>
    </citation>
    <scope>NUCLEOTIDE SEQUENCE [LARGE SCALE GENOMIC DNA]</scope>
    <source>
        <strain evidence="2">cv. PW_Plant_1</strain>
    </source>
</reference>
<accession>A0ACC2EQA1</accession>
<dbReference type="Proteomes" id="UP001162992">
    <property type="component" value="Chromosome 1"/>
</dbReference>
<organism evidence="1 2">
    <name type="scientific">Diphasiastrum complanatum</name>
    <name type="common">Issler's clubmoss</name>
    <name type="synonym">Lycopodium complanatum</name>
    <dbReference type="NCBI Taxonomy" id="34168"/>
    <lineage>
        <taxon>Eukaryota</taxon>
        <taxon>Viridiplantae</taxon>
        <taxon>Streptophyta</taxon>
        <taxon>Embryophyta</taxon>
        <taxon>Tracheophyta</taxon>
        <taxon>Lycopodiopsida</taxon>
        <taxon>Lycopodiales</taxon>
        <taxon>Lycopodiaceae</taxon>
        <taxon>Lycopodioideae</taxon>
        <taxon>Diphasiastrum</taxon>
    </lineage>
</organism>
<gene>
    <name evidence="1" type="ORF">O6H91_01G041700</name>
</gene>
<dbReference type="EMBL" id="CM055092">
    <property type="protein sequence ID" value="KAJ7568635.1"/>
    <property type="molecule type" value="Genomic_DNA"/>
</dbReference>
<proteinExistence type="predicted"/>
<keyword evidence="2" id="KW-1185">Reference proteome</keyword>
<comment type="caution">
    <text evidence="1">The sequence shown here is derived from an EMBL/GenBank/DDBJ whole genome shotgun (WGS) entry which is preliminary data.</text>
</comment>
<evidence type="ECO:0000313" key="1">
    <source>
        <dbReference type="EMBL" id="KAJ7568635.1"/>
    </source>
</evidence>
<name>A0ACC2EQA1_DIPCM</name>